<name>A0A7J4IXT3_9ARCH</name>
<comment type="caution">
    <text evidence="2">The sequence shown here is derived from an EMBL/GenBank/DDBJ whole genome shotgun (WGS) entry which is preliminary data.</text>
</comment>
<dbReference type="Proteomes" id="UP000565078">
    <property type="component" value="Unassembled WGS sequence"/>
</dbReference>
<evidence type="ECO:0008006" key="4">
    <source>
        <dbReference type="Google" id="ProtNLM"/>
    </source>
</evidence>
<dbReference type="Gene3D" id="2.60.40.10">
    <property type="entry name" value="Immunoglobulins"/>
    <property type="match status" value="1"/>
</dbReference>
<proteinExistence type="predicted"/>
<organism evidence="2 3">
    <name type="scientific">Candidatus Iainarchaeum sp</name>
    <dbReference type="NCBI Taxonomy" id="3101447"/>
    <lineage>
        <taxon>Archaea</taxon>
        <taxon>Candidatus Iainarchaeota</taxon>
        <taxon>Candidatus Iainarchaeia</taxon>
        <taxon>Candidatus Iainarchaeales</taxon>
        <taxon>Candidatus Iainarchaeaceae</taxon>
        <taxon>Candidatus Iainarchaeum</taxon>
    </lineage>
</organism>
<evidence type="ECO:0000256" key="1">
    <source>
        <dbReference type="SAM" id="MobiDB-lite"/>
    </source>
</evidence>
<evidence type="ECO:0000313" key="3">
    <source>
        <dbReference type="Proteomes" id="UP000565078"/>
    </source>
</evidence>
<accession>A0A7J4IXT3</accession>
<dbReference type="InterPro" id="IPR013783">
    <property type="entry name" value="Ig-like_fold"/>
</dbReference>
<protein>
    <recommendedName>
        <fullName evidence="4">PKD domain-containing protein</fullName>
    </recommendedName>
</protein>
<dbReference type="CDD" id="cd00146">
    <property type="entry name" value="PKD"/>
    <property type="match status" value="1"/>
</dbReference>
<sequence>GADYNRVVRGKFYKDWATATAYVAREIDEKGVESGEPTLTFIFPLSDEISTGAAADLCSTKSPGAERSYCNICTGDANRFERSSRAIGHALEVLSGYDYRVFPIAARSPQGMVVPDPLCNEDGSICTSGNCQPCCGTLNCTECPVEGLHGTPEDISQLRQDMARLAAGTGGKVIDMIGDEYASHMQDGIMRIINEAASQKFSFGTKKEGAQKYAVTRSIPMRGGKTAQVRFWLYKEKSDHTIERLPPLRLRPFVSAFASPRSLSLASGATVKAVGAAYSPNGLDVNAQWFLDGELLAGGKQPPETEFTISQKGMHTLSLRATDSDGNSSSADIAITVN</sequence>
<evidence type="ECO:0000313" key="2">
    <source>
        <dbReference type="EMBL" id="HIH09069.1"/>
    </source>
</evidence>
<dbReference type="EMBL" id="DUGC01000004">
    <property type="protein sequence ID" value="HIH09069.1"/>
    <property type="molecule type" value="Genomic_DNA"/>
</dbReference>
<feature type="non-terminal residue" evidence="2">
    <location>
        <position position="1"/>
    </location>
</feature>
<reference evidence="3" key="1">
    <citation type="journal article" date="2020" name="bioRxiv">
        <title>A rank-normalized archaeal taxonomy based on genome phylogeny resolves widespread incomplete and uneven classifications.</title>
        <authorList>
            <person name="Rinke C."/>
            <person name="Chuvochina M."/>
            <person name="Mussig A.J."/>
            <person name="Chaumeil P.-A."/>
            <person name="Waite D.W."/>
            <person name="Whitman W.B."/>
            <person name="Parks D.H."/>
            <person name="Hugenholtz P."/>
        </authorList>
    </citation>
    <scope>NUCLEOTIDE SEQUENCE [LARGE SCALE GENOMIC DNA]</scope>
</reference>
<gene>
    <name evidence="2" type="ORF">HA254_00190</name>
</gene>
<dbReference type="AlphaFoldDB" id="A0A7J4IXT3"/>
<feature type="region of interest" description="Disordered" evidence="1">
    <location>
        <begin position="319"/>
        <end position="338"/>
    </location>
</feature>